<protein>
    <recommendedName>
        <fullName evidence="3">Reverse transcriptase Ty1/copia-type domain-containing protein</fullName>
    </recommendedName>
</protein>
<feature type="non-terminal residue" evidence="1">
    <location>
        <position position="1"/>
    </location>
</feature>
<evidence type="ECO:0008006" key="3">
    <source>
        <dbReference type="Google" id="ProtNLM"/>
    </source>
</evidence>
<proteinExistence type="predicted"/>
<dbReference type="Proteomes" id="UP000322667">
    <property type="component" value="Chromosome A10"/>
</dbReference>
<dbReference type="AlphaFoldDB" id="A0A5D2NVM6"/>
<gene>
    <name evidence="1" type="ORF">ES332_A10G205300v1</name>
</gene>
<dbReference type="PANTHER" id="PTHR11439:SF517">
    <property type="entry name" value="CYSTEINE-RICH RLK (RECEPTOR-LIKE PROTEIN KINASE) 8"/>
    <property type="match status" value="1"/>
</dbReference>
<organism evidence="1 2">
    <name type="scientific">Gossypium tomentosum</name>
    <name type="common">Hawaiian cotton</name>
    <name type="synonym">Gossypium sandvicense</name>
    <dbReference type="NCBI Taxonomy" id="34277"/>
    <lineage>
        <taxon>Eukaryota</taxon>
        <taxon>Viridiplantae</taxon>
        <taxon>Streptophyta</taxon>
        <taxon>Embryophyta</taxon>
        <taxon>Tracheophyta</taxon>
        <taxon>Spermatophyta</taxon>
        <taxon>Magnoliopsida</taxon>
        <taxon>eudicotyledons</taxon>
        <taxon>Gunneridae</taxon>
        <taxon>Pentapetalae</taxon>
        <taxon>rosids</taxon>
        <taxon>malvids</taxon>
        <taxon>Malvales</taxon>
        <taxon>Malvaceae</taxon>
        <taxon>Malvoideae</taxon>
        <taxon>Gossypium</taxon>
    </lineage>
</organism>
<keyword evidence="2" id="KW-1185">Reference proteome</keyword>
<dbReference type="CDD" id="cd09272">
    <property type="entry name" value="RNase_HI_RT_Ty1"/>
    <property type="match status" value="1"/>
</dbReference>
<dbReference type="PANTHER" id="PTHR11439">
    <property type="entry name" value="GAG-POL-RELATED RETROTRANSPOSON"/>
    <property type="match status" value="1"/>
</dbReference>
<accession>A0A5D2NVM6</accession>
<evidence type="ECO:0000313" key="1">
    <source>
        <dbReference type="EMBL" id="TYI07124.1"/>
    </source>
</evidence>
<dbReference type="EMBL" id="CM017619">
    <property type="protein sequence ID" value="TYI07124.1"/>
    <property type="molecule type" value="Genomic_DNA"/>
</dbReference>
<name>A0A5D2NVM6_GOSTO</name>
<reference evidence="1 2" key="1">
    <citation type="submission" date="2019-07" db="EMBL/GenBank/DDBJ databases">
        <title>WGS assembly of Gossypium tomentosum.</title>
        <authorList>
            <person name="Chen Z.J."/>
            <person name="Sreedasyam A."/>
            <person name="Ando A."/>
            <person name="Song Q."/>
            <person name="De L."/>
            <person name="Hulse-Kemp A."/>
            <person name="Ding M."/>
            <person name="Ye W."/>
            <person name="Kirkbride R."/>
            <person name="Jenkins J."/>
            <person name="Plott C."/>
            <person name="Lovell J."/>
            <person name="Lin Y.-M."/>
            <person name="Vaughn R."/>
            <person name="Liu B."/>
            <person name="Li W."/>
            <person name="Simpson S."/>
            <person name="Scheffler B."/>
            <person name="Saski C."/>
            <person name="Grover C."/>
            <person name="Hu G."/>
            <person name="Conover J."/>
            <person name="Carlson J."/>
            <person name="Shu S."/>
            <person name="Boston L."/>
            <person name="Williams M."/>
            <person name="Peterson D."/>
            <person name="Mcgee K."/>
            <person name="Jones D."/>
            <person name="Wendel J."/>
            <person name="Stelly D."/>
            <person name="Grimwood J."/>
            <person name="Schmutz J."/>
        </authorList>
    </citation>
    <scope>NUCLEOTIDE SEQUENCE [LARGE SCALE GENOMIC DNA]</scope>
    <source>
        <strain evidence="1">7179.01</strain>
    </source>
</reference>
<evidence type="ECO:0000313" key="2">
    <source>
        <dbReference type="Proteomes" id="UP000322667"/>
    </source>
</evidence>
<sequence length="167" mass="19154">DCNLTSTPTEFDIKLRKDDRANKINVTLFKQMVGSLMYITFIKLDIMHSVSLISHYMKNLSKNHLLAAKRIFHYLKGTIDFATIIYCDNILAIKISKSLFLYGGNKQIDVRYHFIRNLWNGGVICLVFCNSESQIADILTKPLKQVVFEKLRRMLGVCSSKEAAIDD</sequence>